<feature type="compositionally biased region" description="Basic and acidic residues" evidence="13">
    <location>
        <begin position="23"/>
        <end position="33"/>
    </location>
</feature>
<evidence type="ECO:0000256" key="7">
    <source>
        <dbReference type="ARBA" id="ARBA00022691"/>
    </source>
</evidence>
<keyword evidence="10" id="KW-0804">Transcription</keyword>
<evidence type="ECO:0000256" key="8">
    <source>
        <dbReference type="ARBA" id="ARBA00022853"/>
    </source>
</evidence>
<dbReference type="AlphaFoldDB" id="A0A9D4RS43"/>
<evidence type="ECO:0000256" key="11">
    <source>
        <dbReference type="ARBA" id="ARBA00023242"/>
    </source>
</evidence>
<dbReference type="PANTHER" id="PTHR46167:SF1">
    <property type="entry name" value="N-LYSINE METHYLTRANSFERASE KMT5A"/>
    <property type="match status" value="1"/>
</dbReference>
<evidence type="ECO:0000313" key="16">
    <source>
        <dbReference type="Proteomes" id="UP000828390"/>
    </source>
</evidence>
<comment type="subcellular location">
    <subcellularLocation>
        <location evidence="2">Chromosome</location>
    </subcellularLocation>
    <subcellularLocation>
        <location evidence="1">Nucleus</location>
    </subcellularLocation>
</comment>
<gene>
    <name evidence="15" type="ORF">DPMN_000750</name>
</gene>
<accession>A0A9D4RS43</accession>
<evidence type="ECO:0000256" key="5">
    <source>
        <dbReference type="ARBA" id="ARBA00022603"/>
    </source>
</evidence>
<comment type="catalytic activity">
    <reaction evidence="12">
        <text>L-lysyl(20)-[histone H4] + S-adenosyl-L-methionine = N(6)-methyl-L-lysyl(20)-[histone H4] + S-adenosyl-L-homocysteine + H(+)</text>
        <dbReference type="Rhea" id="RHEA:60344"/>
        <dbReference type="Rhea" id="RHEA-COMP:15554"/>
        <dbReference type="Rhea" id="RHEA-COMP:15555"/>
        <dbReference type="ChEBI" id="CHEBI:15378"/>
        <dbReference type="ChEBI" id="CHEBI:29969"/>
        <dbReference type="ChEBI" id="CHEBI:57856"/>
        <dbReference type="ChEBI" id="CHEBI:59789"/>
        <dbReference type="ChEBI" id="CHEBI:61929"/>
        <dbReference type="EC" id="2.1.1.361"/>
    </reaction>
</comment>
<keyword evidence="4" id="KW-0158">Chromosome</keyword>
<evidence type="ECO:0000256" key="10">
    <source>
        <dbReference type="ARBA" id="ARBA00023163"/>
    </source>
</evidence>
<dbReference type="GO" id="GO:0005634">
    <property type="term" value="C:nucleus"/>
    <property type="evidence" value="ECO:0007669"/>
    <property type="project" value="UniProtKB-SubCell"/>
</dbReference>
<dbReference type="OrthoDB" id="5560686at2759"/>
<dbReference type="PROSITE" id="PS51571">
    <property type="entry name" value="SAM_MT43_PR_SET"/>
    <property type="match status" value="1"/>
</dbReference>
<reference evidence="15" key="2">
    <citation type="submission" date="2020-11" db="EMBL/GenBank/DDBJ databases">
        <authorList>
            <person name="McCartney M.A."/>
            <person name="Auch B."/>
            <person name="Kono T."/>
            <person name="Mallez S."/>
            <person name="Becker A."/>
            <person name="Gohl D.M."/>
            <person name="Silverstein K.A.T."/>
            <person name="Koren S."/>
            <person name="Bechman K.B."/>
            <person name="Herman A."/>
            <person name="Abrahante J.E."/>
            <person name="Garbe J."/>
        </authorList>
    </citation>
    <scope>NUCLEOTIDE SEQUENCE</scope>
    <source>
        <strain evidence="15">Duluth1</strain>
        <tissue evidence="15">Whole animal</tissue>
    </source>
</reference>
<name>A0A9D4RS43_DREPO</name>
<feature type="compositionally biased region" description="Polar residues" evidence="13">
    <location>
        <begin position="136"/>
        <end position="150"/>
    </location>
</feature>
<feature type="compositionally biased region" description="Basic and acidic residues" evidence="13">
    <location>
        <begin position="64"/>
        <end position="115"/>
    </location>
</feature>
<feature type="domain" description="SET" evidence="14">
    <location>
        <begin position="204"/>
        <end position="326"/>
    </location>
</feature>
<dbReference type="GO" id="GO:0043516">
    <property type="term" value="P:regulation of DNA damage response, signal transduction by p53 class mediator"/>
    <property type="evidence" value="ECO:0007669"/>
    <property type="project" value="TreeGrafter"/>
</dbReference>
<dbReference type="PROSITE" id="PS50280">
    <property type="entry name" value="SET"/>
    <property type="match status" value="1"/>
</dbReference>
<evidence type="ECO:0000256" key="9">
    <source>
        <dbReference type="ARBA" id="ARBA00023015"/>
    </source>
</evidence>
<dbReference type="Proteomes" id="UP000828390">
    <property type="component" value="Unassembled WGS sequence"/>
</dbReference>
<keyword evidence="5" id="KW-0489">Methyltransferase</keyword>
<keyword evidence="16" id="KW-1185">Reference proteome</keyword>
<evidence type="ECO:0000313" key="15">
    <source>
        <dbReference type="EMBL" id="KAH3876898.1"/>
    </source>
</evidence>
<keyword evidence="7" id="KW-0949">S-adenosyl-L-methionine</keyword>
<keyword evidence="11" id="KW-0539">Nucleus</keyword>
<dbReference type="GO" id="GO:0006357">
    <property type="term" value="P:regulation of transcription by RNA polymerase II"/>
    <property type="evidence" value="ECO:0007669"/>
    <property type="project" value="TreeGrafter"/>
</dbReference>
<keyword evidence="9" id="KW-0805">Transcription regulation</keyword>
<dbReference type="InterPro" id="IPR046341">
    <property type="entry name" value="SET_dom_sf"/>
</dbReference>
<evidence type="ECO:0000256" key="6">
    <source>
        <dbReference type="ARBA" id="ARBA00022679"/>
    </source>
</evidence>
<dbReference type="GO" id="GO:0140944">
    <property type="term" value="F:histone H4K20 monomethyltransferase activity"/>
    <property type="evidence" value="ECO:0007669"/>
    <property type="project" value="UniProtKB-EC"/>
</dbReference>
<dbReference type="InterPro" id="IPR051760">
    <property type="entry name" value="KMT5A"/>
</dbReference>
<proteinExistence type="predicted"/>
<dbReference type="InterPro" id="IPR001214">
    <property type="entry name" value="SET_dom"/>
</dbReference>
<dbReference type="Pfam" id="PF00856">
    <property type="entry name" value="SET"/>
    <property type="match status" value="1"/>
</dbReference>
<sequence length="341" mass="38410">MASPKLPDLNSSKITDFFPTNKTAEEKKDDDVSKLGITNNDDGALNHDLSTSSVLITPTLTPEKNSDDDQTGHTSHKHENPACKKGLTEKLNKEIDNHEKSINETSADIKKKESSLETPRPKSRRRGRRKKMAANKSEQINVSSANTQAKPKTVRKKQTEPDNLKNTLVTDYFAVRRSDRKSKIEIEKQKEEDLVSKILNCCEEGLKVVEFDNKGRGVIATKAFGRGDFVVEYAGDLIDLNAAKEREERYAIDPTKGCYMYYFHFLNKKYCIDATEESGKLGRLLNHSKTKGNCHTKLVDVKGDPYLILVASRDITEGEELLYDYGDRSKAALESHPWLKA</sequence>
<evidence type="ECO:0000256" key="4">
    <source>
        <dbReference type="ARBA" id="ARBA00022454"/>
    </source>
</evidence>
<reference evidence="15" key="1">
    <citation type="journal article" date="2019" name="bioRxiv">
        <title>The Genome of the Zebra Mussel, Dreissena polymorpha: A Resource for Invasive Species Research.</title>
        <authorList>
            <person name="McCartney M.A."/>
            <person name="Auch B."/>
            <person name="Kono T."/>
            <person name="Mallez S."/>
            <person name="Zhang Y."/>
            <person name="Obille A."/>
            <person name="Becker A."/>
            <person name="Abrahante J.E."/>
            <person name="Garbe J."/>
            <person name="Badalamenti J.P."/>
            <person name="Herman A."/>
            <person name="Mangelson H."/>
            <person name="Liachko I."/>
            <person name="Sullivan S."/>
            <person name="Sone E.D."/>
            <person name="Koren S."/>
            <person name="Silverstein K.A.T."/>
            <person name="Beckman K.B."/>
            <person name="Gohl D.M."/>
        </authorList>
    </citation>
    <scope>NUCLEOTIDE SEQUENCE</scope>
    <source>
        <strain evidence="15">Duluth1</strain>
        <tissue evidence="15">Whole animal</tissue>
    </source>
</reference>
<evidence type="ECO:0000256" key="3">
    <source>
        <dbReference type="ARBA" id="ARBA00012187"/>
    </source>
</evidence>
<dbReference type="EMBL" id="JAIWYP010000001">
    <property type="protein sequence ID" value="KAH3876898.1"/>
    <property type="molecule type" value="Genomic_DNA"/>
</dbReference>
<feature type="compositionally biased region" description="Polar residues" evidence="13">
    <location>
        <begin position="9"/>
        <end position="22"/>
    </location>
</feature>
<dbReference type="SUPFAM" id="SSF82199">
    <property type="entry name" value="SET domain"/>
    <property type="match status" value="1"/>
</dbReference>
<evidence type="ECO:0000256" key="12">
    <source>
        <dbReference type="ARBA" id="ARBA00047784"/>
    </source>
</evidence>
<evidence type="ECO:0000259" key="14">
    <source>
        <dbReference type="PROSITE" id="PS50280"/>
    </source>
</evidence>
<feature type="compositionally biased region" description="Basic residues" evidence="13">
    <location>
        <begin position="121"/>
        <end position="133"/>
    </location>
</feature>
<evidence type="ECO:0000256" key="2">
    <source>
        <dbReference type="ARBA" id="ARBA00004286"/>
    </source>
</evidence>
<dbReference type="CDD" id="cd10528">
    <property type="entry name" value="SET_SETD8"/>
    <property type="match status" value="1"/>
</dbReference>
<keyword evidence="8" id="KW-0156">Chromatin regulator</keyword>
<dbReference type="EC" id="2.1.1.361" evidence="3"/>
<evidence type="ECO:0000256" key="13">
    <source>
        <dbReference type="SAM" id="MobiDB-lite"/>
    </source>
</evidence>
<dbReference type="PANTHER" id="PTHR46167">
    <property type="entry name" value="N-LYSINE METHYLTRANSFERASE KMT5A"/>
    <property type="match status" value="1"/>
</dbReference>
<dbReference type="InterPro" id="IPR047266">
    <property type="entry name" value="KMT5A-like_SET"/>
</dbReference>
<feature type="region of interest" description="Disordered" evidence="13">
    <location>
        <begin position="1"/>
        <end position="159"/>
    </location>
</feature>
<organism evidence="15 16">
    <name type="scientific">Dreissena polymorpha</name>
    <name type="common">Zebra mussel</name>
    <name type="synonym">Mytilus polymorpha</name>
    <dbReference type="NCBI Taxonomy" id="45954"/>
    <lineage>
        <taxon>Eukaryota</taxon>
        <taxon>Metazoa</taxon>
        <taxon>Spiralia</taxon>
        <taxon>Lophotrochozoa</taxon>
        <taxon>Mollusca</taxon>
        <taxon>Bivalvia</taxon>
        <taxon>Autobranchia</taxon>
        <taxon>Heteroconchia</taxon>
        <taxon>Euheterodonta</taxon>
        <taxon>Imparidentia</taxon>
        <taxon>Neoheterodontei</taxon>
        <taxon>Myida</taxon>
        <taxon>Dreissenoidea</taxon>
        <taxon>Dreissenidae</taxon>
        <taxon>Dreissena</taxon>
    </lineage>
</organism>
<dbReference type="GO" id="GO:0005700">
    <property type="term" value="C:polytene chromosome"/>
    <property type="evidence" value="ECO:0007669"/>
    <property type="project" value="TreeGrafter"/>
</dbReference>
<feature type="compositionally biased region" description="Polar residues" evidence="13">
    <location>
        <begin position="48"/>
        <end position="63"/>
    </location>
</feature>
<keyword evidence="6" id="KW-0808">Transferase</keyword>
<comment type="caution">
    <text evidence="15">The sequence shown here is derived from an EMBL/GenBank/DDBJ whole genome shotgun (WGS) entry which is preliminary data.</text>
</comment>
<protein>
    <recommendedName>
        <fullName evidence="3">[histone H4]-lysine(20) N-methyltransferase</fullName>
        <ecNumber evidence="3">2.1.1.361</ecNumber>
    </recommendedName>
</protein>
<dbReference type="Gene3D" id="2.170.270.10">
    <property type="entry name" value="SET domain"/>
    <property type="match status" value="1"/>
</dbReference>
<dbReference type="InterPro" id="IPR016858">
    <property type="entry name" value="KMT5A-like"/>
</dbReference>
<dbReference type="SMART" id="SM00317">
    <property type="entry name" value="SET"/>
    <property type="match status" value="1"/>
</dbReference>
<dbReference type="GO" id="GO:0032259">
    <property type="term" value="P:methylation"/>
    <property type="evidence" value="ECO:0007669"/>
    <property type="project" value="UniProtKB-KW"/>
</dbReference>
<evidence type="ECO:0000256" key="1">
    <source>
        <dbReference type="ARBA" id="ARBA00004123"/>
    </source>
</evidence>